<reference evidence="14 15" key="1">
    <citation type="submission" date="2016-01" db="EMBL/GenBank/DDBJ databases">
        <title>Whole genome sequencing of Bhargavaea cecembensis T14.</title>
        <authorList>
            <person name="Hong K.W."/>
        </authorList>
    </citation>
    <scope>NUCLEOTIDE SEQUENCE [LARGE SCALE GENOMIC DNA]</scope>
    <source>
        <strain evidence="14 15">T14</strain>
    </source>
</reference>
<feature type="transmembrane region" description="Helical" evidence="12">
    <location>
        <begin position="12"/>
        <end position="34"/>
    </location>
</feature>
<evidence type="ECO:0000256" key="4">
    <source>
        <dbReference type="ARBA" id="ARBA00022670"/>
    </source>
</evidence>
<comment type="caution">
    <text evidence="14">The sequence shown here is derived from an EMBL/GenBank/DDBJ whole genome shotgun (WGS) entry which is preliminary data.</text>
</comment>
<dbReference type="AlphaFoldDB" id="A0A161RIM3"/>
<keyword evidence="6" id="KW-0479">Metal-binding</keyword>
<evidence type="ECO:0000313" key="15">
    <source>
        <dbReference type="Proteomes" id="UP000076490"/>
    </source>
</evidence>
<gene>
    <name evidence="14" type="ORF">AV656_01670</name>
</gene>
<evidence type="ECO:0000256" key="12">
    <source>
        <dbReference type="SAM" id="Phobius"/>
    </source>
</evidence>
<keyword evidence="7" id="KW-0378">Hydrolase</keyword>
<evidence type="ECO:0000259" key="13">
    <source>
        <dbReference type="Pfam" id="PF02163"/>
    </source>
</evidence>
<dbReference type="PANTHER" id="PTHR39188:SF3">
    <property type="entry name" value="STAGE IV SPORULATION PROTEIN FB"/>
    <property type="match status" value="1"/>
</dbReference>
<comment type="subcellular location">
    <subcellularLocation>
        <location evidence="2">Membrane</location>
        <topology evidence="2">Multi-pass membrane protein</topology>
    </subcellularLocation>
</comment>
<dbReference type="Pfam" id="PF02163">
    <property type="entry name" value="Peptidase_M50"/>
    <property type="match status" value="1"/>
</dbReference>
<dbReference type="GO" id="GO:0008237">
    <property type="term" value="F:metallopeptidase activity"/>
    <property type="evidence" value="ECO:0007669"/>
    <property type="project" value="UniProtKB-KW"/>
</dbReference>
<keyword evidence="4" id="KW-0645">Protease</keyword>
<evidence type="ECO:0000256" key="2">
    <source>
        <dbReference type="ARBA" id="ARBA00004141"/>
    </source>
</evidence>
<evidence type="ECO:0000256" key="11">
    <source>
        <dbReference type="ARBA" id="ARBA00023136"/>
    </source>
</evidence>
<dbReference type="GO" id="GO:0046872">
    <property type="term" value="F:metal ion binding"/>
    <property type="evidence" value="ECO:0007669"/>
    <property type="project" value="UniProtKB-KW"/>
</dbReference>
<evidence type="ECO:0000256" key="7">
    <source>
        <dbReference type="ARBA" id="ARBA00022801"/>
    </source>
</evidence>
<dbReference type="EMBL" id="LQNT01000001">
    <property type="protein sequence ID" value="KZE40012.1"/>
    <property type="molecule type" value="Genomic_DNA"/>
</dbReference>
<dbReference type="InterPro" id="IPR008915">
    <property type="entry name" value="Peptidase_M50"/>
</dbReference>
<evidence type="ECO:0000256" key="8">
    <source>
        <dbReference type="ARBA" id="ARBA00022833"/>
    </source>
</evidence>
<proteinExistence type="inferred from homology"/>
<keyword evidence="8" id="KW-0862">Zinc</keyword>
<feature type="transmembrane region" description="Helical" evidence="12">
    <location>
        <begin position="164"/>
        <end position="181"/>
    </location>
</feature>
<keyword evidence="5 12" id="KW-0812">Transmembrane</keyword>
<evidence type="ECO:0000256" key="1">
    <source>
        <dbReference type="ARBA" id="ARBA00001947"/>
    </source>
</evidence>
<sequence>MKYRMHPVMIPFLLAIIASGNVSFYAIVLGSLLFHEAGHLLAAKWTGGPVRQCVIMPYGGEIVIPRFSRLPRADRLLIVAGGPAATALLLAISFFVQMPGRDLLISTQLALLGLNLLPFLPLDGGRAALIFFPEQKIALILLSISVSAAAAVFFILYLPQSAPYLFLALFLLLQNILHWRYRKYERVLERVYSGSFPKPAVDRKSGL</sequence>
<evidence type="ECO:0000256" key="10">
    <source>
        <dbReference type="ARBA" id="ARBA00023049"/>
    </source>
</evidence>
<dbReference type="RefSeq" id="WP_063178179.1">
    <property type="nucleotide sequence ID" value="NZ_LQNT01000001.1"/>
</dbReference>
<evidence type="ECO:0000313" key="14">
    <source>
        <dbReference type="EMBL" id="KZE40012.1"/>
    </source>
</evidence>
<name>A0A161RIM3_9BACL</name>
<accession>A0A161RIM3</accession>
<feature type="domain" description="Peptidase M50" evidence="13">
    <location>
        <begin position="24"/>
        <end position="96"/>
    </location>
</feature>
<feature type="transmembrane region" description="Helical" evidence="12">
    <location>
        <begin position="103"/>
        <end position="125"/>
    </location>
</feature>
<evidence type="ECO:0000256" key="9">
    <source>
        <dbReference type="ARBA" id="ARBA00022989"/>
    </source>
</evidence>
<dbReference type="Proteomes" id="UP000076490">
    <property type="component" value="Unassembled WGS sequence"/>
</dbReference>
<protein>
    <recommendedName>
        <fullName evidence="13">Peptidase M50 domain-containing protein</fullName>
    </recommendedName>
</protein>
<keyword evidence="11 12" id="KW-0472">Membrane</keyword>
<keyword evidence="9 12" id="KW-1133">Transmembrane helix</keyword>
<organism evidence="14 15">
    <name type="scientific">Bhargavaea cecembensis</name>
    <dbReference type="NCBI Taxonomy" id="394098"/>
    <lineage>
        <taxon>Bacteria</taxon>
        <taxon>Bacillati</taxon>
        <taxon>Bacillota</taxon>
        <taxon>Bacilli</taxon>
        <taxon>Bacillales</taxon>
        <taxon>Caryophanaceae</taxon>
        <taxon>Bhargavaea</taxon>
    </lineage>
</organism>
<feature type="transmembrane region" description="Helical" evidence="12">
    <location>
        <begin position="137"/>
        <end position="158"/>
    </location>
</feature>
<feature type="transmembrane region" description="Helical" evidence="12">
    <location>
        <begin position="76"/>
        <end position="97"/>
    </location>
</feature>
<evidence type="ECO:0000256" key="5">
    <source>
        <dbReference type="ARBA" id="ARBA00022692"/>
    </source>
</evidence>
<comment type="similarity">
    <text evidence="3">Belongs to the peptidase M50B family.</text>
</comment>
<dbReference type="OrthoDB" id="166377at2"/>
<keyword evidence="10" id="KW-0482">Metalloprotease</keyword>
<dbReference type="GO" id="GO:0006508">
    <property type="term" value="P:proteolysis"/>
    <property type="evidence" value="ECO:0007669"/>
    <property type="project" value="UniProtKB-KW"/>
</dbReference>
<dbReference type="PANTHER" id="PTHR39188">
    <property type="entry name" value="MEMBRANE-ASSOCIATED ZINC METALLOPROTEASE M50B"/>
    <property type="match status" value="1"/>
</dbReference>
<comment type="cofactor">
    <cofactor evidence="1">
        <name>Zn(2+)</name>
        <dbReference type="ChEBI" id="CHEBI:29105"/>
    </cofactor>
</comment>
<dbReference type="GO" id="GO:0016020">
    <property type="term" value="C:membrane"/>
    <property type="evidence" value="ECO:0007669"/>
    <property type="project" value="UniProtKB-SubCell"/>
</dbReference>
<evidence type="ECO:0000256" key="6">
    <source>
        <dbReference type="ARBA" id="ARBA00022723"/>
    </source>
</evidence>
<evidence type="ECO:0000256" key="3">
    <source>
        <dbReference type="ARBA" id="ARBA00007931"/>
    </source>
</evidence>